<feature type="transmembrane region" description="Helical" evidence="7">
    <location>
        <begin position="292"/>
        <end position="312"/>
    </location>
</feature>
<proteinExistence type="inferred from homology"/>
<dbReference type="AlphaFoldDB" id="A0A3T1D121"/>
<dbReference type="GO" id="GO:0005886">
    <property type="term" value="C:plasma membrane"/>
    <property type="evidence" value="ECO:0007669"/>
    <property type="project" value="UniProtKB-SubCell"/>
</dbReference>
<evidence type="ECO:0000313" key="9">
    <source>
        <dbReference type="Proteomes" id="UP000289856"/>
    </source>
</evidence>
<evidence type="ECO:0000256" key="7">
    <source>
        <dbReference type="SAM" id="Phobius"/>
    </source>
</evidence>
<keyword evidence="9" id="KW-1185">Reference proteome</keyword>
<keyword evidence="4 7" id="KW-0812">Transmembrane</keyword>
<feature type="transmembrane region" description="Helical" evidence="7">
    <location>
        <begin position="324"/>
        <end position="349"/>
    </location>
</feature>
<accession>A0A3T1D121</accession>
<dbReference type="KEGG" id="cohn:KCTCHS21_12060"/>
<comment type="subcellular location">
    <subcellularLocation>
        <location evidence="1">Cell membrane</location>
        <topology evidence="1">Multi-pass membrane protein</topology>
    </subcellularLocation>
</comment>
<evidence type="ECO:0000256" key="4">
    <source>
        <dbReference type="ARBA" id="ARBA00022692"/>
    </source>
</evidence>
<feature type="transmembrane region" description="Helical" evidence="7">
    <location>
        <begin position="446"/>
        <end position="467"/>
    </location>
</feature>
<keyword evidence="3" id="KW-1003">Cell membrane</keyword>
<dbReference type="OrthoDB" id="9770347at2"/>
<keyword evidence="6 7" id="KW-0472">Membrane</keyword>
<evidence type="ECO:0000256" key="6">
    <source>
        <dbReference type="ARBA" id="ARBA00023136"/>
    </source>
</evidence>
<gene>
    <name evidence="8" type="primary">tuaB</name>
    <name evidence="8" type="ORF">KCTCHS21_12060</name>
</gene>
<name>A0A3T1D121_9BACL</name>
<feature type="transmembrane region" description="Helical" evidence="7">
    <location>
        <begin position="12"/>
        <end position="35"/>
    </location>
</feature>
<feature type="transmembrane region" description="Helical" evidence="7">
    <location>
        <begin position="361"/>
        <end position="390"/>
    </location>
</feature>
<sequence length="488" mass="53712">MSLRVKGITAMKWSSLSTVVSIVIQIAQIVIISRLLKPGDYGLMGMIMVFVVMAVAMNDLGISNAIIHRQNVTRKELSSLYILNLAAGATACLTVWLLAPVAAYFYHEPKLIGPMHVMAFLCFVPSIGQQFQVLFQKELKFDYLAKVDIAAYLFGFTVVLIGAINGYGVYALVWSHLANALLKSIALAIVGWRRWKPSWHFSTKDLKGYLSFGLYQMGTNITQTFISNLDYMILGRMFGAEKLGYYTFAFQICSMPVQKLNPLFSQISLPILARIQDQIEQLRRGFLKITSIVSYVNAPIYLGLIVTAPFLVPLAFGEQWTPSIPLIQVLAGMILIRSIIMNTSSLLLAKGRADIAFKYTLISLVVILPALTLGAYVGGGTGVAVAYLLAQVVLFGIHYRISVNGILGACLPVYLRSLSPGISYSLLMALGVLGIGQIVQSSYTHIVIVCLQIAFGALLYAVLLYLFNRGKVKELAAQFMLKYTKKQA</sequence>
<dbReference type="EMBL" id="AP019400">
    <property type="protein sequence ID" value="BBI31807.1"/>
    <property type="molecule type" value="Genomic_DNA"/>
</dbReference>
<organism evidence="8 9">
    <name type="scientific">Cohnella abietis</name>
    <dbReference type="NCBI Taxonomy" id="2507935"/>
    <lineage>
        <taxon>Bacteria</taxon>
        <taxon>Bacillati</taxon>
        <taxon>Bacillota</taxon>
        <taxon>Bacilli</taxon>
        <taxon>Bacillales</taxon>
        <taxon>Paenibacillaceae</taxon>
        <taxon>Cohnella</taxon>
    </lineage>
</organism>
<keyword evidence="5 7" id="KW-1133">Transmembrane helix</keyword>
<dbReference type="CDD" id="cd13127">
    <property type="entry name" value="MATE_tuaB_like"/>
    <property type="match status" value="1"/>
</dbReference>
<feature type="transmembrane region" description="Helical" evidence="7">
    <location>
        <begin position="81"/>
        <end position="105"/>
    </location>
</feature>
<evidence type="ECO:0000256" key="3">
    <source>
        <dbReference type="ARBA" id="ARBA00022475"/>
    </source>
</evidence>
<evidence type="ECO:0000256" key="2">
    <source>
        <dbReference type="ARBA" id="ARBA00007430"/>
    </source>
</evidence>
<reference evidence="8 9" key="1">
    <citation type="submission" date="2019-01" db="EMBL/GenBank/DDBJ databases">
        <title>Complete genome sequence of Cohnella hallensis HS21 isolated from Korean fir (Abies koreana) rhizospheric soil.</title>
        <authorList>
            <person name="Jiang L."/>
            <person name="Kang S.W."/>
            <person name="Kim S."/>
            <person name="Jung J."/>
            <person name="Kim C.Y."/>
            <person name="Kim D.H."/>
            <person name="Kim S.W."/>
            <person name="Lee J."/>
        </authorList>
    </citation>
    <scope>NUCLEOTIDE SEQUENCE [LARGE SCALE GENOMIC DNA]</scope>
    <source>
        <strain evidence="8 9">HS21</strain>
    </source>
</reference>
<dbReference type="NCBIfam" id="NF007773">
    <property type="entry name" value="PRK10459.1"/>
    <property type="match status" value="1"/>
</dbReference>
<dbReference type="Pfam" id="PF13440">
    <property type="entry name" value="Polysacc_synt_3"/>
    <property type="match status" value="1"/>
</dbReference>
<comment type="similarity">
    <text evidence="2">Belongs to the polysaccharide synthase family.</text>
</comment>
<evidence type="ECO:0000256" key="5">
    <source>
        <dbReference type="ARBA" id="ARBA00022989"/>
    </source>
</evidence>
<protein>
    <submittedName>
        <fullName evidence="8">Teichuronic acid biosynthesis protein TuaB</fullName>
    </submittedName>
</protein>
<dbReference type="InterPro" id="IPR050833">
    <property type="entry name" value="Poly_Biosynth_Transport"/>
</dbReference>
<feature type="transmembrane region" description="Helical" evidence="7">
    <location>
        <begin position="422"/>
        <end position="440"/>
    </location>
</feature>
<dbReference type="Proteomes" id="UP000289856">
    <property type="component" value="Chromosome"/>
</dbReference>
<evidence type="ECO:0000256" key="1">
    <source>
        <dbReference type="ARBA" id="ARBA00004651"/>
    </source>
</evidence>
<dbReference type="PANTHER" id="PTHR30250:SF10">
    <property type="entry name" value="LIPOPOLYSACCHARIDE BIOSYNTHESIS PROTEIN WZXC"/>
    <property type="match status" value="1"/>
</dbReference>
<evidence type="ECO:0000313" key="8">
    <source>
        <dbReference type="EMBL" id="BBI31807.1"/>
    </source>
</evidence>
<dbReference type="PANTHER" id="PTHR30250">
    <property type="entry name" value="PST FAMILY PREDICTED COLANIC ACID TRANSPORTER"/>
    <property type="match status" value="1"/>
</dbReference>
<feature type="transmembrane region" description="Helical" evidence="7">
    <location>
        <begin position="41"/>
        <end position="60"/>
    </location>
</feature>
<feature type="transmembrane region" description="Helical" evidence="7">
    <location>
        <begin position="149"/>
        <end position="167"/>
    </location>
</feature>
<dbReference type="RefSeq" id="WP_130605871.1">
    <property type="nucleotide sequence ID" value="NZ_AP019400.1"/>
</dbReference>